<evidence type="ECO:0000256" key="1">
    <source>
        <dbReference type="SAM" id="MobiDB-lite"/>
    </source>
</evidence>
<dbReference type="EMBL" id="JANPWB010000015">
    <property type="protein sequence ID" value="KAJ1087660.1"/>
    <property type="molecule type" value="Genomic_DNA"/>
</dbReference>
<feature type="region of interest" description="Disordered" evidence="1">
    <location>
        <begin position="1"/>
        <end position="42"/>
    </location>
</feature>
<reference evidence="2" key="1">
    <citation type="journal article" date="2022" name="bioRxiv">
        <title>Sequencing and chromosome-scale assembly of the giantPleurodeles waltlgenome.</title>
        <authorList>
            <person name="Brown T."/>
            <person name="Elewa A."/>
            <person name="Iarovenko S."/>
            <person name="Subramanian E."/>
            <person name="Araus A.J."/>
            <person name="Petzold A."/>
            <person name="Susuki M."/>
            <person name="Suzuki K.-i.T."/>
            <person name="Hayashi T."/>
            <person name="Toyoda A."/>
            <person name="Oliveira C."/>
            <person name="Osipova E."/>
            <person name="Leigh N.D."/>
            <person name="Simon A."/>
            <person name="Yun M.H."/>
        </authorList>
    </citation>
    <scope>NUCLEOTIDE SEQUENCE</scope>
    <source>
        <strain evidence="2">20211129_DDA</strain>
        <tissue evidence="2">Liver</tissue>
    </source>
</reference>
<proteinExistence type="predicted"/>
<keyword evidence="3" id="KW-1185">Reference proteome</keyword>
<dbReference type="Proteomes" id="UP001066276">
    <property type="component" value="Chromosome 11"/>
</dbReference>
<evidence type="ECO:0000313" key="3">
    <source>
        <dbReference type="Proteomes" id="UP001066276"/>
    </source>
</evidence>
<name>A0AAV7L7Y5_PLEWA</name>
<comment type="caution">
    <text evidence="2">The sequence shown here is derived from an EMBL/GenBank/DDBJ whole genome shotgun (WGS) entry which is preliminary data.</text>
</comment>
<organism evidence="2 3">
    <name type="scientific">Pleurodeles waltl</name>
    <name type="common">Iberian ribbed newt</name>
    <dbReference type="NCBI Taxonomy" id="8319"/>
    <lineage>
        <taxon>Eukaryota</taxon>
        <taxon>Metazoa</taxon>
        <taxon>Chordata</taxon>
        <taxon>Craniata</taxon>
        <taxon>Vertebrata</taxon>
        <taxon>Euteleostomi</taxon>
        <taxon>Amphibia</taxon>
        <taxon>Batrachia</taxon>
        <taxon>Caudata</taxon>
        <taxon>Salamandroidea</taxon>
        <taxon>Salamandridae</taxon>
        <taxon>Pleurodelinae</taxon>
        <taxon>Pleurodeles</taxon>
    </lineage>
</organism>
<dbReference type="AlphaFoldDB" id="A0AAV7L7Y5"/>
<feature type="compositionally biased region" description="Polar residues" evidence="1">
    <location>
        <begin position="70"/>
        <end position="86"/>
    </location>
</feature>
<sequence length="104" mass="10752">MHPRPHRPLARPPTRPPFGRSRGRGTSGCGPSGPGRIPPVGIGLFGCATTPATGRSLLGRGLVFGPVPPLTSTGTPELRISSSASDGTKAPLESRLGPQQDHMR</sequence>
<gene>
    <name evidence="2" type="ORF">NDU88_000827</name>
</gene>
<feature type="region of interest" description="Disordered" evidence="1">
    <location>
        <begin position="65"/>
        <end position="104"/>
    </location>
</feature>
<protein>
    <submittedName>
        <fullName evidence="2">Uncharacterized protein</fullName>
    </submittedName>
</protein>
<evidence type="ECO:0000313" key="2">
    <source>
        <dbReference type="EMBL" id="KAJ1087660.1"/>
    </source>
</evidence>
<accession>A0AAV7L7Y5</accession>